<protein>
    <recommendedName>
        <fullName evidence="1">DUF7918 domain-containing protein</fullName>
    </recommendedName>
</protein>
<accession>A0A6A5R3S7</accession>
<dbReference type="EMBL" id="ML979132">
    <property type="protein sequence ID" value="KAF1921828.1"/>
    <property type="molecule type" value="Genomic_DNA"/>
</dbReference>
<keyword evidence="3" id="KW-1185">Reference proteome</keyword>
<gene>
    <name evidence="2" type="ORF">BDU57DRAFT_535431</name>
</gene>
<dbReference type="PANTHER" id="PTHR36223">
    <property type="entry name" value="BETA-LACTAMASE-TYPE TRANSPEPTIDASE FOLD DOMAIN CONTAINING PROTEIN"/>
    <property type="match status" value="1"/>
</dbReference>
<dbReference type="PANTHER" id="PTHR36223:SF1">
    <property type="entry name" value="TRANSCRIPTION ELONGATION FACTOR EAF N-TERMINAL DOMAIN-CONTAINING PROTEIN"/>
    <property type="match status" value="1"/>
</dbReference>
<evidence type="ECO:0000313" key="2">
    <source>
        <dbReference type="EMBL" id="KAF1921828.1"/>
    </source>
</evidence>
<dbReference type="InterPro" id="IPR057678">
    <property type="entry name" value="DUF7918"/>
</dbReference>
<organism evidence="2 3">
    <name type="scientific">Ampelomyces quisqualis</name>
    <name type="common">Powdery mildew agent</name>
    <dbReference type="NCBI Taxonomy" id="50730"/>
    <lineage>
        <taxon>Eukaryota</taxon>
        <taxon>Fungi</taxon>
        <taxon>Dikarya</taxon>
        <taxon>Ascomycota</taxon>
        <taxon>Pezizomycotina</taxon>
        <taxon>Dothideomycetes</taxon>
        <taxon>Pleosporomycetidae</taxon>
        <taxon>Pleosporales</taxon>
        <taxon>Pleosporineae</taxon>
        <taxon>Phaeosphaeriaceae</taxon>
        <taxon>Ampelomyces</taxon>
    </lineage>
</organism>
<dbReference type="OrthoDB" id="3364132at2759"/>
<dbReference type="AlphaFoldDB" id="A0A6A5R3S7"/>
<sequence>MAVHPEHPGLSAELVVNGEALREYNDDEHTSKNDVIAIAKYVEVNEDAHFGIRYTIPQGFSNELGVHVNLKIDGNSVRKHTHNKHQLRHAKRDIVNCLDACNSTIDGVRYSQRFRFSRLQIGEEDVDADETTSEQLKDVGIITLKLAFINDIGKRPVSRGSCHYARSARQERLPMIGKVAEKNLKGDARSHQASLDAPVAVAYGSQKPTALKSLHMMPRTPSPSPGPPTKGVMNEVERDDAEAFTPTNQQSNQMKTEVIKEETAAGIKREANAGREQDEVLFVGSKRLRRLTTQRNEVIVLD</sequence>
<feature type="domain" description="DUF7918" evidence="1">
    <location>
        <begin position="9"/>
        <end position="201"/>
    </location>
</feature>
<evidence type="ECO:0000313" key="3">
    <source>
        <dbReference type="Proteomes" id="UP000800096"/>
    </source>
</evidence>
<dbReference type="Pfam" id="PF25534">
    <property type="entry name" value="DUF7918"/>
    <property type="match status" value="1"/>
</dbReference>
<name>A0A6A5R3S7_AMPQU</name>
<evidence type="ECO:0000259" key="1">
    <source>
        <dbReference type="Pfam" id="PF25534"/>
    </source>
</evidence>
<reference evidence="2" key="1">
    <citation type="journal article" date="2020" name="Stud. Mycol.">
        <title>101 Dothideomycetes genomes: a test case for predicting lifestyles and emergence of pathogens.</title>
        <authorList>
            <person name="Haridas S."/>
            <person name="Albert R."/>
            <person name="Binder M."/>
            <person name="Bloem J."/>
            <person name="Labutti K."/>
            <person name="Salamov A."/>
            <person name="Andreopoulos B."/>
            <person name="Baker S."/>
            <person name="Barry K."/>
            <person name="Bills G."/>
            <person name="Bluhm B."/>
            <person name="Cannon C."/>
            <person name="Castanera R."/>
            <person name="Culley D."/>
            <person name="Daum C."/>
            <person name="Ezra D."/>
            <person name="Gonzalez J."/>
            <person name="Henrissat B."/>
            <person name="Kuo A."/>
            <person name="Liang C."/>
            <person name="Lipzen A."/>
            <person name="Lutzoni F."/>
            <person name="Magnuson J."/>
            <person name="Mondo S."/>
            <person name="Nolan M."/>
            <person name="Ohm R."/>
            <person name="Pangilinan J."/>
            <person name="Park H.-J."/>
            <person name="Ramirez L."/>
            <person name="Alfaro M."/>
            <person name="Sun H."/>
            <person name="Tritt A."/>
            <person name="Yoshinaga Y."/>
            <person name="Zwiers L.-H."/>
            <person name="Turgeon B."/>
            <person name="Goodwin S."/>
            <person name="Spatafora J."/>
            <person name="Crous P."/>
            <person name="Grigoriev I."/>
        </authorList>
    </citation>
    <scope>NUCLEOTIDE SEQUENCE</scope>
    <source>
        <strain evidence="2">HMLAC05119</strain>
    </source>
</reference>
<dbReference type="Proteomes" id="UP000800096">
    <property type="component" value="Unassembled WGS sequence"/>
</dbReference>
<proteinExistence type="predicted"/>